<reference evidence="6 7" key="1">
    <citation type="journal article" date="2020" name="Genome Biol. Evol.">
        <title>A new high-quality draft genome assembly of the Chinese cordyceps Ophiocordyceps sinensis.</title>
        <authorList>
            <person name="Shu R."/>
            <person name="Zhang J."/>
            <person name="Meng Q."/>
            <person name="Zhang H."/>
            <person name="Zhou G."/>
            <person name="Li M."/>
            <person name="Wu P."/>
            <person name="Zhao Y."/>
            <person name="Chen C."/>
            <person name="Qin Q."/>
        </authorList>
    </citation>
    <scope>NUCLEOTIDE SEQUENCE [LARGE SCALE GENOMIC DNA]</scope>
    <source>
        <strain evidence="6 7">IOZ07</strain>
    </source>
</reference>
<dbReference type="GO" id="GO:0016709">
    <property type="term" value="F:oxidoreductase activity, acting on paired donors, with incorporation or reduction of molecular oxygen, NAD(P)H as one donor, and incorporation of one atom of oxygen"/>
    <property type="evidence" value="ECO:0007669"/>
    <property type="project" value="UniProtKB-ARBA"/>
</dbReference>
<name>A0A8H4LR16_9HYPO</name>
<dbReference type="PANTHER" id="PTHR43004">
    <property type="entry name" value="TRK SYSTEM POTASSIUM UPTAKE PROTEIN"/>
    <property type="match status" value="1"/>
</dbReference>
<dbReference type="SUPFAM" id="SSF51905">
    <property type="entry name" value="FAD/NAD(P)-binding domain"/>
    <property type="match status" value="1"/>
</dbReference>
<dbReference type="InterPro" id="IPR050641">
    <property type="entry name" value="RIFMO-like"/>
</dbReference>
<evidence type="ECO:0000256" key="1">
    <source>
        <dbReference type="ARBA" id="ARBA00022630"/>
    </source>
</evidence>
<dbReference type="PRINTS" id="PR00420">
    <property type="entry name" value="RNGMNOXGNASE"/>
</dbReference>
<keyword evidence="7" id="KW-1185">Reference proteome</keyword>
<evidence type="ECO:0000313" key="6">
    <source>
        <dbReference type="EMBL" id="KAF4504180.1"/>
    </source>
</evidence>
<sequence>MAGIVDNANGTAAASHGVNGPRPSPSTGPGVDTDFLVVGGGPAGASLACFLATYGLKGIVIASTPGTADTPRAHITNMATMECLRDMGLERDVDQVSSKACCMVHTRWCYSMAGDEFARLYAWGNDPRRKGDYEMASPCEPADVPQTLLEPILIRHAVHRGFRVRFDTTLLSFCTDERTSVVTAVVRDDVTKTESRIRATYLFGADGARSRVVDQLGLPLDRKPGGGLAFNVLVKADLSHLMGSRMGNLHWVMQPDREHPDFGCMGVVRMVKPWHEWLFILLPGGPVGEHANMQPSRDELLQRVCDFIGDDTPAEILDVSRWQINDVVADRYSEGNVFCLGDAVHRHPPMNGLGSNTCIQDAYNLAWKIAYVHRGLAGPALLSTYSEERQPVGQTVVARANQAFRDHFDLWEALGMLEPQVDDRRRVFGVLLEPGAQGSQRRQEFRRGIQKTKEEFHGLGVEMGQRYRGQAIHDADEPSPLKPSGRAAENAVLYYEANTYPGSRLPHAWLNRAKPTAPTSTMDVAGHGRFVLLTGCGGEAWKGAAAMVSAALGVPLEAHSIGFRQDWEDFYFEWERLRGVQESGAVLVRPDRFVAWRADEVIGGEDACADKLGRVMRSILCLQ</sequence>
<dbReference type="EMBL" id="JAAVMX010000011">
    <property type="protein sequence ID" value="KAF4504180.1"/>
    <property type="molecule type" value="Genomic_DNA"/>
</dbReference>
<dbReference type="InterPro" id="IPR036188">
    <property type="entry name" value="FAD/NAD-bd_sf"/>
</dbReference>
<protein>
    <recommendedName>
        <fullName evidence="5">FAD-binding domain-containing protein</fullName>
    </recommendedName>
</protein>
<dbReference type="AlphaFoldDB" id="A0A8H4LR16"/>
<organism evidence="6 7">
    <name type="scientific">Ophiocordyceps sinensis</name>
    <dbReference type="NCBI Taxonomy" id="72228"/>
    <lineage>
        <taxon>Eukaryota</taxon>
        <taxon>Fungi</taxon>
        <taxon>Dikarya</taxon>
        <taxon>Ascomycota</taxon>
        <taxon>Pezizomycotina</taxon>
        <taxon>Sordariomycetes</taxon>
        <taxon>Hypocreomycetidae</taxon>
        <taxon>Hypocreales</taxon>
        <taxon>Ophiocordycipitaceae</taxon>
        <taxon>Ophiocordyceps</taxon>
    </lineage>
</organism>
<comment type="caution">
    <text evidence="6">The sequence shown here is derived from an EMBL/GenBank/DDBJ whole genome shotgun (WGS) entry which is preliminary data.</text>
</comment>
<feature type="domain" description="FAD-binding" evidence="5">
    <location>
        <begin position="32"/>
        <end position="400"/>
    </location>
</feature>
<dbReference type="OrthoDB" id="2690153at2759"/>
<evidence type="ECO:0000256" key="4">
    <source>
        <dbReference type="SAM" id="MobiDB-lite"/>
    </source>
</evidence>
<dbReference type="Gene3D" id="3.50.50.60">
    <property type="entry name" value="FAD/NAD(P)-binding domain"/>
    <property type="match status" value="1"/>
</dbReference>
<keyword evidence="2" id="KW-0274">FAD</keyword>
<evidence type="ECO:0000256" key="2">
    <source>
        <dbReference type="ARBA" id="ARBA00022827"/>
    </source>
</evidence>
<evidence type="ECO:0000313" key="7">
    <source>
        <dbReference type="Proteomes" id="UP000557566"/>
    </source>
</evidence>
<gene>
    <name evidence="6" type="ORF">G6O67_008367</name>
</gene>
<dbReference type="Pfam" id="PF01494">
    <property type="entry name" value="FAD_binding_3"/>
    <property type="match status" value="1"/>
</dbReference>
<keyword evidence="1" id="KW-0285">Flavoprotein</keyword>
<dbReference type="GO" id="GO:0071949">
    <property type="term" value="F:FAD binding"/>
    <property type="evidence" value="ECO:0007669"/>
    <property type="project" value="InterPro"/>
</dbReference>
<dbReference type="PANTHER" id="PTHR43004:SF8">
    <property type="entry name" value="FAD-BINDING DOMAIN-CONTAINING PROTEIN-RELATED"/>
    <property type="match status" value="1"/>
</dbReference>
<dbReference type="Gene3D" id="3.40.30.120">
    <property type="match status" value="1"/>
</dbReference>
<accession>A0A8H4LR16</accession>
<evidence type="ECO:0000256" key="3">
    <source>
        <dbReference type="ARBA" id="ARBA00023002"/>
    </source>
</evidence>
<dbReference type="Proteomes" id="UP000557566">
    <property type="component" value="Unassembled WGS sequence"/>
</dbReference>
<keyword evidence="3" id="KW-0560">Oxidoreductase</keyword>
<evidence type="ECO:0000259" key="5">
    <source>
        <dbReference type="Pfam" id="PF01494"/>
    </source>
</evidence>
<dbReference type="InterPro" id="IPR002938">
    <property type="entry name" value="FAD-bd"/>
</dbReference>
<feature type="region of interest" description="Disordered" evidence="4">
    <location>
        <begin position="1"/>
        <end position="31"/>
    </location>
</feature>
<dbReference type="Gene3D" id="3.30.9.10">
    <property type="entry name" value="D-Amino Acid Oxidase, subunit A, domain 2"/>
    <property type="match status" value="1"/>
</dbReference>
<dbReference type="Pfam" id="PF21274">
    <property type="entry name" value="Rng_hyd_C"/>
    <property type="match status" value="1"/>
</dbReference>
<proteinExistence type="predicted"/>